<dbReference type="OrthoDB" id="9758917at2"/>
<feature type="compositionally biased region" description="Acidic residues" evidence="5">
    <location>
        <begin position="411"/>
        <end position="429"/>
    </location>
</feature>
<dbReference type="InterPro" id="IPR009003">
    <property type="entry name" value="Peptidase_S1_PA"/>
</dbReference>
<dbReference type="RefSeq" id="WP_006308792.1">
    <property type="nucleotide sequence ID" value="NZ_JH601133.1"/>
</dbReference>
<dbReference type="CDD" id="cd06781">
    <property type="entry name" value="cpPDZ_BsHtra-like"/>
    <property type="match status" value="1"/>
</dbReference>
<dbReference type="PATRIC" id="fig|883113.3.peg.763"/>
<dbReference type="AlphaFoldDB" id="H3NIS6"/>
<keyword evidence="2" id="KW-0645">Protease</keyword>
<comment type="similarity">
    <text evidence="1">Belongs to the peptidase S1C family.</text>
</comment>
<dbReference type="SUPFAM" id="SSF50156">
    <property type="entry name" value="PDZ domain-like"/>
    <property type="match status" value="1"/>
</dbReference>
<dbReference type="EMBL" id="AGEG01000009">
    <property type="protein sequence ID" value="EHR37204.1"/>
    <property type="molecule type" value="Genomic_DNA"/>
</dbReference>
<dbReference type="Pfam" id="PF13180">
    <property type="entry name" value="PDZ_2"/>
    <property type="match status" value="1"/>
</dbReference>
<dbReference type="Pfam" id="PF13365">
    <property type="entry name" value="Trypsin_2"/>
    <property type="match status" value="1"/>
</dbReference>
<dbReference type="MEROPS" id="S01.447"/>
<feature type="region of interest" description="Disordered" evidence="5">
    <location>
        <begin position="405"/>
        <end position="429"/>
    </location>
</feature>
<evidence type="ECO:0000256" key="2">
    <source>
        <dbReference type="ARBA" id="ARBA00022670"/>
    </source>
</evidence>
<dbReference type="GO" id="GO:0006508">
    <property type="term" value="P:proteolysis"/>
    <property type="evidence" value="ECO:0007669"/>
    <property type="project" value="UniProtKB-KW"/>
</dbReference>
<dbReference type="InterPro" id="IPR043504">
    <property type="entry name" value="Peptidase_S1_PA_chymotrypsin"/>
</dbReference>
<dbReference type="SMART" id="SM00228">
    <property type="entry name" value="PDZ"/>
    <property type="match status" value="1"/>
</dbReference>
<comment type="caution">
    <text evidence="7">The sequence shown here is derived from an EMBL/GenBank/DDBJ whole genome shotgun (WGS) entry which is preliminary data.</text>
</comment>
<reference evidence="7 8" key="1">
    <citation type="submission" date="2012-01" db="EMBL/GenBank/DDBJ databases">
        <title>The Genome Sequence of Facklamia languida CCUG 37842.</title>
        <authorList>
            <consortium name="The Broad Institute Genome Sequencing Platform"/>
            <person name="Earl A."/>
            <person name="Ward D."/>
            <person name="Feldgarden M."/>
            <person name="Gevers D."/>
            <person name="Huys G."/>
            <person name="Young S.K."/>
            <person name="Zeng Q."/>
            <person name="Gargeya S."/>
            <person name="Fitzgerald M."/>
            <person name="Haas B."/>
            <person name="Abouelleil A."/>
            <person name="Alvarado L."/>
            <person name="Arachchi H.M."/>
            <person name="Berlin A."/>
            <person name="Chapman S.B."/>
            <person name="Gearin G."/>
            <person name="Goldberg J."/>
            <person name="Griggs A."/>
            <person name="Gujja S."/>
            <person name="Hansen M."/>
            <person name="Heiman D."/>
            <person name="Howarth C."/>
            <person name="Larimer J."/>
            <person name="Lui A."/>
            <person name="MacDonald P.J.P."/>
            <person name="McCowen C."/>
            <person name="Montmayeur A."/>
            <person name="Murphy C."/>
            <person name="Neiman D."/>
            <person name="Pearson M."/>
            <person name="Priest M."/>
            <person name="Roberts A."/>
            <person name="Saif S."/>
            <person name="Shea T."/>
            <person name="Sisk P."/>
            <person name="Stolte C."/>
            <person name="Sykes S."/>
            <person name="Wortman J."/>
            <person name="Nusbaum C."/>
            <person name="Birren B."/>
        </authorList>
    </citation>
    <scope>NUCLEOTIDE SEQUENCE [LARGE SCALE GENOMIC DNA]</scope>
    <source>
        <strain evidence="7 8">CCUG 37842</strain>
    </source>
</reference>
<dbReference type="HOGENOM" id="CLU_020120_0_2_9"/>
<evidence type="ECO:0000256" key="5">
    <source>
        <dbReference type="SAM" id="MobiDB-lite"/>
    </source>
</evidence>
<proteinExistence type="inferred from homology"/>
<protein>
    <recommendedName>
        <fullName evidence="6">PDZ domain-containing protein</fullName>
    </recommendedName>
</protein>
<dbReference type="PROSITE" id="PS50106">
    <property type="entry name" value="PDZ"/>
    <property type="match status" value="1"/>
</dbReference>
<dbReference type="PRINTS" id="PR00834">
    <property type="entry name" value="PROTEASES2C"/>
</dbReference>
<organism evidence="7 8">
    <name type="scientific">Facklamia languida CCUG 37842</name>
    <dbReference type="NCBI Taxonomy" id="883113"/>
    <lineage>
        <taxon>Bacteria</taxon>
        <taxon>Bacillati</taxon>
        <taxon>Bacillota</taxon>
        <taxon>Bacilli</taxon>
        <taxon>Lactobacillales</taxon>
        <taxon>Aerococcaceae</taxon>
        <taxon>Facklamia</taxon>
    </lineage>
</organism>
<evidence type="ECO:0000256" key="1">
    <source>
        <dbReference type="ARBA" id="ARBA00010541"/>
    </source>
</evidence>
<evidence type="ECO:0000256" key="4">
    <source>
        <dbReference type="ARBA" id="ARBA00022825"/>
    </source>
</evidence>
<dbReference type="InterPro" id="IPR021096">
    <property type="entry name" value="Vibrio_phage_VSK_Orf152"/>
</dbReference>
<dbReference type="Pfam" id="PF12472">
    <property type="entry name" value="DUF3693"/>
    <property type="match status" value="1"/>
</dbReference>
<dbReference type="STRING" id="883113.HMPREF9708_00765"/>
<dbReference type="InterPro" id="IPR001940">
    <property type="entry name" value="Peptidase_S1C"/>
</dbReference>
<dbReference type="GO" id="GO:0004252">
    <property type="term" value="F:serine-type endopeptidase activity"/>
    <property type="evidence" value="ECO:0007669"/>
    <property type="project" value="InterPro"/>
</dbReference>
<dbReference type="eggNOG" id="COG0265">
    <property type="taxonomic scope" value="Bacteria"/>
</dbReference>
<feature type="domain" description="PDZ" evidence="6">
    <location>
        <begin position="307"/>
        <end position="387"/>
    </location>
</feature>
<name>H3NIS6_9LACT</name>
<evidence type="ECO:0000313" key="8">
    <source>
        <dbReference type="Proteomes" id="UP000006190"/>
    </source>
</evidence>
<keyword evidence="3" id="KW-0378">Hydrolase</keyword>
<evidence type="ECO:0000259" key="6">
    <source>
        <dbReference type="PROSITE" id="PS50106"/>
    </source>
</evidence>
<dbReference type="Gene3D" id="2.30.42.10">
    <property type="match status" value="1"/>
</dbReference>
<evidence type="ECO:0000256" key="3">
    <source>
        <dbReference type="ARBA" id="ARBA00022801"/>
    </source>
</evidence>
<keyword evidence="4" id="KW-0720">Serine protease</keyword>
<accession>H3NIS6</accession>
<dbReference type="InterPro" id="IPR036034">
    <property type="entry name" value="PDZ_sf"/>
</dbReference>
<evidence type="ECO:0000313" key="7">
    <source>
        <dbReference type="EMBL" id="EHR37204.1"/>
    </source>
</evidence>
<dbReference type="InterPro" id="IPR051201">
    <property type="entry name" value="Chloro_Bact_Ser_Proteases"/>
</dbReference>
<keyword evidence="8" id="KW-1185">Reference proteome</keyword>
<dbReference type="SUPFAM" id="SSF50494">
    <property type="entry name" value="Trypsin-like serine proteases"/>
    <property type="match status" value="1"/>
</dbReference>
<dbReference type="PANTHER" id="PTHR43343">
    <property type="entry name" value="PEPTIDASE S12"/>
    <property type="match status" value="1"/>
</dbReference>
<dbReference type="Gene3D" id="2.40.10.10">
    <property type="entry name" value="Trypsin-like serine proteases"/>
    <property type="match status" value="2"/>
</dbReference>
<gene>
    <name evidence="7" type="ORF">HMPREF9708_00765</name>
</gene>
<sequence length="429" mass="45931">MKDNQWSHDTKRWQRICMGISGTALAVLLATGVTTGNMSHIFSQEENPAVQTVAPDELAGEEKQIVDTVKRASEAVVSIANKQGRASDPFSNYQGNQYFNPGEEDESLTTVGEGSGVVYKIVGDKAYIVTNHHVVEGAQALDVTLKNGEVVKADLVGSDAISDLAVLTIDAKSVDKTLEFANSDEIQPGQTAIAIGSPLGSNFASSVTKGVVSGLNRSVPVDTDGDRISDWDMNLLQTDAAINPGNSGGALINSTGQLIGISSSKLSATGVEGMGFAIPSSDVVDIVSQLEANGEVVRPSLGVRYTSLTIVNPEYRTSVMGLDEKDTKGAFVTEVVPNSSADKAGLQKYDLITEVDGQAIESYTDLKQKLYQYKVGDTITIKVRRQQEEIDLTVHLEDAIDNQNAQPLPFGEEEQEQEQATEPDLPFDF</sequence>
<dbReference type="InterPro" id="IPR001478">
    <property type="entry name" value="PDZ"/>
</dbReference>
<dbReference type="Proteomes" id="UP000006190">
    <property type="component" value="Unassembled WGS sequence"/>
</dbReference>
<dbReference type="PANTHER" id="PTHR43343:SF3">
    <property type="entry name" value="PROTEASE DO-LIKE 8, CHLOROPLASTIC"/>
    <property type="match status" value="1"/>
</dbReference>